<dbReference type="AlphaFoldDB" id="A0A9D4LVZ6"/>
<organism evidence="1 2">
    <name type="scientific">Dreissena polymorpha</name>
    <name type="common">Zebra mussel</name>
    <name type="synonym">Mytilus polymorpha</name>
    <dbReference type="NCBI Taxonomy" id="45954"/>
    <lineage>
        <taxon>Eukaryota</taxon>
        <taxon>Metazoa</taxon>
        <taxon>Spiralia</taxon>
        <taxon>Lophotrochozoa</taxon>
        <taxon>Mollusca</taxon>
        <taxon>Bivalvia</taxon>
        <taxon>Autobranchia</taxon>
        <taxon>Heteroconchia</taxon>
        <taxon>Euheterodonta</taxon>
        <taxon>Imparidentia</taxon>
        <taxon>Neoheterodontei</taxon>
        <taxon>Myida</taxon>
        <taxon>Dreissenoidea</taxon>
        <taxon>Dreissenidae</taxon>
        <taxon>Dreissena</taxon>
    </lineage>
</organism>
<name>A0A9D4LVZ6_DREPO</name>
<evidence type="ECO:0000313" key="1">
    <source>
        <dbReference type="EMBL" id="KAH3865718.1"/>
    </source>
</evidence>
<accession>A0A9D4LVZ6</accession>
<gene>
    <name evidence="1" type="ORF">DPMN_028760</name>
</gene>
<evidence type="ECO:0000313" key="2">
    <source>
        <dbReference type="Proteomes" id="UP000828390"/>
    </source>
</evidence>
<comment type="caution">
    <text evidence="1">The sequence shown here is derived from an EMBL/GenBank/DDBJ whole genome shotgun (WGS) entry which is preliminary data.</text>
</comment>
<proteinExistence type="predicted"/>
<sequence length="109" mass="13082">MTRHFFASFKSNERRTNHFFASSKSDDSCSNSYNGSYFDNNYAYESCSQHFRGDRDYYMRSFCYDDYDYEFSSYSSTSTCIAASERHHSRYFPGDHYDNPQCYEGSYRR</sequence>
<dbReference type="Proteomes" id="UP000828390">
    <property type="component" value="Unassembled WGS sequence"/>
</dbReference>
<reference evidence="1" key="2">
    <citation type="submission" date="2020-11" db="EMBL/GenBank/DDBJ databases">
        <authorList>
            <person name="McCartney M.A."/>
            <person name="Auch B."/>
            <person name="Kono T."/>
            <person name="Mallez S."/>
            <person name="Becker A."/>
            <person name="Gohl D.M."/>
            <person name="Silverstein K.A.T."/>
            <person name="Koren S."/>
            <person name="Bechman K.B."/>
            <person name="Herman A."/>
            <person name="Abrahante J.E."/>
            <person name="Garbe J."/>
        </authorList>
    </citation>
    <scope>NUCLEOTIDE SEQUENCE</scope>
    <source>
        <strain evidence="1">Duluth1</strain>
        <tissue evidence="1">Whole animal</tissue>
    </source>
</reference>
<keyword evidence="2" id="KW-1185">Reference proteome</keyword>
<protein>
    <submittedName>
        <fullName evidence="1">Uncharacterized protein</fullName>
    </submittedName>
</protein>
<dbReference type="EMBL" id="JAIWYP010000002">
    <property type="protein sequence ID" value="KAH3865718.1"/>
    <property type="molecule type" value="Genomic_DNA"/>
</dbReference>
<reference evidence="1" key="1">
    <citation type="journal article" date="2019" name="bioRxiv">
        <title>The Genome of the Zebra Mussel, Dreissena polymorpha: A Resource for Invasive Species Research.</title>
        <authorList>
            <person name="McCartney M.A."/>
            <person name="Auch B."/>
            <person name="Kono T."/>
            <person name="Mallez S."/>
            <person name="Zhang Y."/>
            <person name="Obille A."/>
            <person name="Becker A."/>
            <person name="Abrahante J.E."/>
            <person name="Garbe J."/>
            <person name="Badalamenti J.P."/>
            <person name="Herman A."/>
            <person name="Mangelson H."/>
            <person name="Liachko I."/>
            <person name="Sullivan S."/>
            <person name="Sone E.D."/>
            <person name="Koren S."/>
            <person name="Silverstein K.A.T."/>
            <person name="Beckman K.B."/>
            <person name="Gohl D.M."/>
        </authorList>
    </citation>
    <scope>NUCLEOTIDE SEQUENCE</scope>
    <source>
        <strain evidence="1">Duluth1</strain>
        <tissue evidence="1">Whole animal</tissue>
    </source>
</reference>